<dbReference type="PANTHER" id="PTHR10434">
    <property type="entry name" value="1-ACYL-SN-GLYCEROL-3-PHOSPHATE ACYLTRANSFERASE"/>
    <property type="match status" value="1"/>
</dbReference>
<keyword evidence="7" id="KW-0594">Phospholipid biosynthesis</keyword>
<dbReference type="EMBL" id="JJMM01000013">
    <property type="protein sequence ID" value="KDR94728.1"/>
    <property type="molecule type" value="Genomic_DNA"/>
</dbReference>
<dbReference type="GO" id="GO:0006654">
    <property type="term" value="P:phosphatidic acid biosynthetic process"/>
    <property type="evidence" value="ECO:0007669"/>
    <property type="project" value="TreeGrafter"/>
</dbReference>
<organism evidence="9 10">
    <name type="scientific">Peptoclostridium litorale DSM 5388</name>
    <dbReference type="NCBI Taxonomy" id="1121324"/>
    <lineage>
        <taxon>Bacteria</taxon>
        <taxon>Bacillati</taxon>
        <taxon>Bacillota</taxon>
        <taxon>Clostridia</taxon>
        <taxon>Peptostreptococcales</taxon>
        <taxon>Peptoclostridiaceae</taxon>
        <taxon>Peptoclostridium</taxon>
    </lineage>
</organism>
<protein>
    <recommendedName>
        <fullName evidence="7">1-acyl-sn-glycerol-3-phosphate acyltransferase</fullName>
        <ecNumber evidence="7">2.3.1.51</ecNumber>
    </recommendedName>
</protein>
<dbReference type="Proteomes" id="UP000027946">
    <property type="component" value="Unassembled WGS sequence"/>
</dbReference>
<dbReference type="SUPFAM" id="SSF69593">
    <property type="entry name" value="Glycerol-3-phosphate (1)-acyltransferase"/>
    <property type="match status" value="1"/>
</dbReference>
<comment type="similarity">
    <text evidence="2 7">Belongs to the 1-acyl-sn-glycerol-3-phosphate acyltransferase family.</text>
</comment>
<comment type="caution">
    <text evidence="9">The sequence shown here is derived from an EMBL/GenBank/DDBJ whole genome shotgun (WGS) entry which is preliminary data.</text>
</comment>
<evidence type="ECO:0000313" key="9">
    <source>
        <dbReference type="EMBL" id="KDR94728.1"/>
    </source>
</evidence>
<dbReference type="GO" id="GO:0003841">
    <property type="term" value="F:1-acylglycerol-3-phosphate O-acyltransferase activity"/>
    <property type="evidence" value="ECO:0007669"/>
    <property type="project" value="UniProtKB-UniRule"/>
</dbReference>
<evidence type="ECO:0000256" key="4">
    <source>
        <dbReference type="ARBA" id="ARBA00022679"/>
    </source>
</evidence>
<keyword evidence="4 7" id="KW-0808">Transferase</keyword>
<evidence type="ECO:0000256" key="6">
    <source>
        <dbReference type="ARBA" id="ARBA00023315"/>
    </source>
</evidence>
<comment type="catalytic activity">
    <reaction evidence="7">
        <text>a 1-acyl-sn-glycero-3-phosphate + an acyl-CoA = a 1,2-diacyl-sn-glycero-3-phosphate + CoA</text>
        <dbReference type="Rhea" id="RHEA:19709"/>
        <dbReference type="ChEBI" id="CHEBI:57287"/>
        <dbReference type="ChEBI" id="CHEBI:57970"/>
        <dbReference type="ChEBI" id="CHEBI:58342"/>
        <dbReference type="ChEBI" id="CHEBI:58608"/>
        <dbReference type="EC" id="2.3.1.51"/>
    </reaction>
</comment>
<gene>
    <name evidence="9" type="primary">plsC</name>
    <name evidence="9" type="ORF">CLIT_13c00500</name>
</gene>
<dbReference type="AlphaFoldDB" id="A0A069RD91"/>
<dbReference type="GO" id="GO:0016020">
    <property type="term" value="C:membrane"/>
    <property type="evidence" value="ECO:0007669"/>
    <property type="project" value="InterPro"/>
</dbReference>
<dbReference type="InterPro" id="IPR002123">
    <property type="entry name" value="Plipid/glycerol_acylTrfase"/>
</dbReference>
<accession>A0A069RD91</accession>
<proteinExistence type="inferred from homology"/>
<keyword evidence="6 7" id="KW-0012">Acyltransferase</keyword>
<dbReference type="STRING" id="1121324.CLIT_13c00500"/>
<evidence type="ECO:0000313" key="10">
    <source>
        <dbReference type="Proteomes" id="UP000027946"/>
    </source>
</evidence>
<evidence type="ECO:0000256" key="5">
    <source>
        <dbReference type="ARBA" id="ARBA00023098"/>
    </source>
</evidence>
<name>A0A069RD91_PEPLI</name>
<dbReference type="RefSeq" id="WP_038266276.1">
    <property type="nucleotide sequence ID" value="NZ_FSRH01000017.1"/>
</dbReference>
<comment type="pathway">
    <text evidence="1">Lipid metabolism.</text>
</comment>
<dbReference type="NCBIfam" id="TIGR00530">
    <property type="entry name" value="AGP_acyltrn"/>
    <property type="match status" value="1"/>
</dbReference>
<evidence type="ECO:0000256" key="2">
    <source>
        <dbReference type="ARBA" id="ARBA00008655"/>
    </source>
</evidence>
<dbReference type="eggNOG" id="COG0204">
    <property type="taxonomic scope" value="Bacteria"/>
</dbReference>
<dbReference type="OrthoDB" id="9803035at2"/>
<reference evidence="9 10" key="1">
    <citation type="submission" date="2014-03" db="EMBL/GenBank/DDBJ databases">
        <title>Genome sequence of Clostridium litorale W6, DSM 5388.</title>
        <authorList>
            <person name="Poehlein A."/>
            <person name="Jagirdar A."/>
            <person name="Khonsari B."/>
            <person name="Chibani C.M."/>
            <person name="Gutierrez Gutierrez D.A."/>
            <person name="Davydova E."/>
            <person name="Alghaithi H.S."/>
            <person name="Nair K.P."/>
            <person name="Dhamotharan K."/>
            <person name="Chandran L."/>
            <person name="G W."/>
            <person name="Daniel R."/>
        </authorList>
    </citation>
    <scope>NUCLEOTIDE SEQUENCE [LARGE SCALE GENOMIC DNA]</scope>
    <source>
        <strain evidence="9 10">W6</strain>
    </source>
</reference>
<dbReference type="InterPro" id="IPR004552">
    <property type="entry name" value="AGP_acyltrans"/>
</dbReference>
<evidence type="ECO:0000259" key="8">
    <source>
        <dbReference type="SMART" id="SM00563"/>
    </source>
</evidence>
<keyword evidence="10" id="KW-1185">Reference proteome</keyword>
<sequence length="237" mass="26228">MIRTIILAAYVVLYLLLSIPKLKKVSKLEETGEKEEKDAIIRKTAKDWADGIVRLSGSKVEVKGADNIPKDEAVVFVSNHQSNFDIPILMSCIEKPKAFIAKVEMENMPILSSWMSKMGCIFMDRNDVRQSLKSISKGAENVKNGYSMVIFPEGTRSVDGELGEFKQGSLKLATKAKAKIVPVTIKGSKDIMPKGKKAIRAANVQLVISEPIDTSDISKEDEKMLSERVRGIIESNI</sequence>
<keyword evidence="3 7" id="KW-0444">Lipid biosynthesis</keyword>
<keyword evidence="7" id="KW-1208">Phospholipid metabolism</keyword>
<feature type="domain" description="Phospholipid/glycerol acyltransferase" evidence="8">
    <location>
        <begin position="74"/>
        <end position="188"/>
    </location>
</feature>
<dbReference type="SMART" id="SM00563">
    <property type="entry name" value="PlsC"/>
    <property type="match status" value="1"/>
</dbReference>
<dbReference type="CDD" id="cd07989">
    <property type="entry name" value="LPLAT_AGPAT-like"/>
    <property type="match status" value="1"/>
</dbReference>
<evidence type="ECO:0000256" key="3">
    <source>
        <dbReference type="ARBA" id="ARBA00022516"/>
    </source>
</evidence>
<comment type="domain">
    <text evidence="7">The HXXXXD motif is essential for acyltransferase activity and may constitute the binding site for the phosphate moiety of the glycerol-3-phosphate.</text>
</comment>
<evidence type="ECO:0000256" key="7">
    <source>
        <dbReference type="RuleBase" id="RU361267"/>
    </source>
</evidence>
<dbReference type="EC" id="2.3.1.51" evidence="7"/>
<keyword evidence="5 7" id="KW-0443">Lipid metabolism</keyword>
<dbReference type="PANTHER" id="PTHR10434:SF64">
    <property type="entry name" value="1-ACYL-SN-GLYCEROL-3-PHOSPHATE ACYLTRANSFERASE-RELATED"/>
    <property type="match status" value="1"/>
</dbReference>
<dbReference type="Pfam" id="PF01553">
    <property type="entry name" value="Acyltransferase"/>
    <property type="match status" value="1"/>
</dbReference>
<evidence type="ECO:0000256" key="1">
    <source>
        <dbReference type="ARBA" id="ARBA00005189"/>
    </source>
</evidence>